<dbReference type="Pfam" id="PF13472">
    <property type="entry name" value="Lipase_GDSL_2"/>
    <property type="match status" value="1"/>
</dbReference>
<protein>
    <recommendedName>
        <fullName evidence="2">SGNH hydrolase-type esterase domain-containing protein</fullName>
    </recommendedName>
</protein>
<keyword evidence="1" id="KW-1133">Transmembrane helix</keyword>
<dbReference type="InterPro" id="IPR013830">
    <property type="entry name" value="SGNH_hydro"/>
</dbReference>
<name>A0A5C6F6X5_9BACT</name>
<gene>
    <name evidence="3" type="ORF">Poly59_18790</name>
</gene>
<dbReference type="InterPro" id="IPR036514">
    <property type="entry name" value="SGNH_hydro_sf"/>
</dbReference>
<evidence type="ECO:0000313" key="4">
    <source>
        <dbReference type="Proteomes" id="UP000317977"/>
    </source>
</evidence>
<proteinExistence type="predicted"/>
<evidence type="ECO:0000313" key="3">
    <source>
        <dbReference type="EMBL" id="TWU55579.1"/>
    </source>
</evidence>
<keyword evidence="1" id="KW-0472">Membrane</keyword>
<evidence type="ECO:0000259" key="2">
    <source>
        <dbReference type="Pfam" id="PF13472"/>
    </source>
</evidence>
<keyword evidence="1" id="KW-0812">Transmembrane</keyword>
<keyword evidence="4" id="KW-1185">Reference proteome</keyword>
<accession>A0A5C6F6X5</accession>
<feature type="domain" description="SGNH hydrolase-type esterase" evidence="2">
    <location>
        <begin position="84"/>
        <end position="253"/>
    </location>
</feature>
<dbReference type="Gene3D" id="3.40.50.1110">
    <property type="entry name" value="SGNH hydrolase"/>
    <property type="match status" value="1"/>
</dbReference>
<dbReference type="Proteomes" id="UP000317977">
    <property type="component" value="Unassembled WGS sequence"/>
</dbReference>
<dbReference type="GO" id="GO:0016788">
    <property type="term" value="F:hydrolase activity, acting on ester bonds"/>
    <property type="evidence" value="ECO:0007669"/>
    <property type="project" value="UniProtKB-ARBA"/>
</dbReference>
<feature type="transmembrane region" description="Helical" evidence="1">
    <location>
        <begin position="43"/>
        <end position="61"/>
    </location>
</feature>
<dbReference type="SUPFAM" id="SSF52266">
    <property type="entry name" value="SGNH hydrolase"/>
    <property type="match status" value="1"/>
</dbReference>
<comment type="caution">
    <text evidence="3">The sequence shown here is derived from an EMBL/GenBank/DDBJ whole genome shotgun (WGS) entry which is preliminary data.</text>
</comment>
<dbReference type="AlphaFoldDB" id="A0A5C6F6X5"/>
<evidence type="ECO:0000256" key="1">
    <source>
        <dbReference type="SAM" id="Phobius"/>
    </source>
</evidence>
<reference evidence="3 4" key="1">
    <citation type="submission" date="2019-02" db="EMBL/GenBank/DDBJ databases">
        <title>Deep-cultivation of Planctomycetes and their phenomic and genomic characterization uncovers novel biology.</title>
        <authorList>
            <person name="Wiegand S."/>
            <person name="Jogler M."/>
            <person name="Boedeker C."/>
            <person name="Pinto D."/>
            <person name="Vollmers J."/>
            <person name="Rivas-Marin E."/>
            <person name="Kohn T."/>
            <person name="Peeters S.H."/>
            <person name="Heuer A."/>
            <person name="Rast P."/>
            <person name="Oberbeckmann S."/>
            <person name="Bunk B."/>
            <person name="Jeske O."/>
            <person name="Meyerdierks A."/>
            <person name="Storesund J.E."/>
            <person name="Kallscheuer N."/>
            <person name="Luecker S."/>
            <person name="Lage O.M."/>
            <person name="Pohl T."/>
            <person name="Merkel B.J."/>
            <person name="Hornburger P."/>
            <person name="Mueller R.-W."/>
            <person name="Bruemmer F."/>
            <person name="Labrenz M."/>
            <person name="Spormann A.M."/>
            <person name="Op Den Camp H."/>
            <person name="Overmann J."/>
            <person name="Amann R."/>
            <person name="Jetten M.S.M."/>
            <person name="Mascher T."/>
            <person name="Medema M.H."/>
            <person name="Devos D.P."/>
            <person name="Kaster A.-K."/>
            <person name="Ovreas L."/>
            <person name="Rohde M."/>
            <person name="Galperin M.Y."/>
            <person name="Jogler C."/>
        </authorList>
    </citation>
    <scope>NUCLEOTIDE SEQUENCE [LARGE SCALE GENOMIC DNA]</scope>
    <source>
        <strain evidence="3 4">Poly59</strain>
    </source>
</reference>
<dbReference type="EMBL" id="SJPX01000002">
    <property type="protein sequence ID" value="TWU55579.1"/>
    <property type="molecule type" value="Genomic_DNA"/>
</dbReference>
<sequence length="451" mass="49538">MKTSRRGKFNVLIRNQSSGKRNLIHQGLSNDANDFHRKETMKYASIVAILICSLAVSVAAAESPIKSGDRIAIVGNTFADQLRIHGYLESALLQHAHGVSIRNLGWGGDMLAARDRPTNFPSEESTLGAHRTDVIIACFGMGESFGGKESLGKFEQDLEAFISSHAGKSYNGESEVRLVIVSPIACEDLGGLTPNRDARNEDLLAYTQAANKVAANAKVPFVNLFETSRYLMDEPVGPNLTTNGIHLNGFGYWAISHGFADQLLASDQSTSREPWRLSIDAQAKRGQGYGIEISKLTIHASEVAFEGTETLAPRLPPPTDQPLPPPLAFQRDTLVVQNLATGTYKLMVDGEKVATATADDWRHGVPIDSSPAHHEAEKFREAVNDKNLQFTYSWKALNQVHIVGERRTSPSGRALPSEVIQFNELANQRDEAIQSGVELKTRQWRLTRIEN</sequence>
<organism evidence="3 4">
    <name type="scientific">Rubripirellula reticaptiva</name>
    <dbReference type="NCBI Taxonomy" id="2528013"/>
    <lineage>
        <taxon>Bacteria</taxon>
        <taxon>Pseudomonadati</taxon>
        <taxon>Planctomycetota</taxon>
        <taxon>Planctomycetia</taxon>
        <taxon>Pirellulales</taxon>
        <taxon>Pirellulaceae</taxon>
        <taxon>Rubripirellula</taxon>
    </lineage>
</organism>